<dbReference type="InterPro" id="IPR003785">
    <property type="entry name" value="Creatininase/forma_Hydrolase"/>
</dbReference>
<dbReference type="Proteomes" id="UP000885738">
    <property type="component" value="Unassembled WGS sequence"/>
</dbReference>
<proteinExistence type="inferred from homology"/>
<keyword evidence="2" id="KW-0479">Metal-binding</keyword>
<comment type="caution">
    <text evidence="6">The sequence shown here is derived from an EMBL/GenBank/DDBJ whole genome shotgun (WGS) entry which is preliminary data.</text>
</comment>
<comment type="similarity">
    <text evidence="5">Belongs to the creatininase superfamily.</text>
</comment>
<comment type="cofactor">
    <cofactor evidence="1">
        <name>Zn(2+)</name>
        <dbReference type="ChEBI" id="CHEBI:29105"/>
    </cofactor>
</comment>
<dbReference type="GO" id="GO:0016811">
    <property type="term" value="F:hydrolase activity, acting on carbon-nitrogen (but not peptide) bonds, in linear amides"/>
    <property type="evidence" value="ECO:0007669"/>
    <property type="project" value="TreeGrafter"/>
</dbReference>
<name>A0A7C1VNM3_DESA2</name>
<dbReference type="GO" id="GO:0046872">
    <property type="term" value="F:metal ion binding"/>
    <property type="evidence" value="ECO:0007669"/>
    <property type="project" value="UniProtKB-KW"/>
</dbReference>
<evidence type="ECO:0000256" key="4">
    <source>
        <dbReference type="ARBA" id="ARBA00022833"/>
    </source>
</evidence>
<dbReference type="EMBL" id="DRIH01000039">
    <property type="protein sequence ID" value="HEC67423.1"/>
    <property type="molecule type" value="Genomic_DNA"/>
</dbReference>
<gene>
    <name evidence="6" type="ORF">ENI35_01190</name>
</gene>
<dbReference type="GO" id="GO:0009231">
    <property type="term" value="P:riboflavin biosynthetic process"/>
    <property type="evidence" value="ECO:0007669"/>
    <property type="project" value="TreeGrafter"/>
</dbReference>
<keyword evidence="3" id="KW-0378">Hydrolase</keyword>
<reference evidence="6" key="1">
    <citation type="journal article" date="2020" name="mSystems">
        <title>Genome- and Community-Level Interaction Insights into Carbon Utilization and Element Cycling Functions of Hydrothermarchaeota in Hydrothermal Sediment.</title>
        <authorList>
            <person name="Zhou Z."/>
            <person name="Liu Y."/>
            <person name="Xu W."/>
            <person name="Pan J."/>
            <person name="Luo Z.H."/>
            <person name="Li M."/>
        </authorList>
    </citation>
    <scope>NUCLEOTIDE SEQUENCE [LARGE SCALE GENOMIC DNA]</scope>
    <source>
        <strain evidence="6">HyVt-389</strain>
    </source>
</reference>
<dbReference type="PANTHER" id="PTHR35005">
    <property type="entry name" value="3-DEHYDRO-SCYLLO-INOSOSE HYDROLASE"/>
    <property type="match status" value="1"/>
</dbReference>
<dbReference type="InterPro" id="IPR024087">
    <property type="entry name" value="Creatininase-like_sf"/>
</dbReference>
<dbReference type="SUPFAM" id="SSF102215">
    <property type="entry name" value="Creatininase"/>
    <property type="match status" value="1"/>
</dbReference>
<dbReference type="Pfam" id="PF02633">
    <property type="entry name" value="Creatininase"/>
    <property type="match status" value="1"/>
</dbReference>
<protein>
    <submittedName>
        <fullName evidence="6">Creatininase family protein</fullName>
    </submittedName>
</protein>
<dbReference type="Gene3D" id="3.40.50.10310">
    <property type="entry name" value="Creatininase"/>
    <property type="match status" value="1"/>
</dbReference>
<dbReference type="PANTHER" id="PTHR35005:SF1">
    <property type="entry name" value="2-AMINO-5-FORMYLAMINO-6-RIBOSYLAMINOPYRIMIDIN-4(3H)-ONE 5'-MONOPHOSPHATE DEFORMYLASE"/>
    <property type="match status" value="1"/>
</dbReference>
<evidence type="ECO:0000256" key="3">
    <source>
        <dbReference type="ARBA" id="ARBA00022801"/>
    </source>
</evidence>
<evidence type="ECO:0000256" key="5">
    <source>
        <dbReference type="ARBA" id="ARBA00024029"/>
    </source>
</evidence>
<keyword evidence="4" id="KW-0862">Zinc</keyword>
<sequence length="232" mass="26001">MRLEILTMSEFEKTKGRLIIIPFGSIEEHGPHLPLGTDAIIAYELVLAAAQKTDILAAPPIYYGVCRSTKEHPGTITISGSVLRNLTRDIIKGFVRQGCTRFILFSGHAGSIHMASLKEVGEELLEENVIEKIAILSILDLIDEKLGLETKNDSHAGELETSLIQYLHLNWVKGEAIEDYPHFPSFLLVKNKRKYWPSGIWGNPKVANPTKGKKFFAQLVQKLMVIIEKLKE</sequence>
<dbReference type="AlphaFoldDB" id="A0A7C1VNM3"/>
<evidence type="ECO:0000256" key="2">
    <source>
        <dbReference type="ARBA" id="ARBA00022723"/>
    </source>
</evidence>
<accession>A0A7C1VNM3</accession>
<evidence type="ECO:0000313" key="6">
    <source>
        <dbReference type="EMBL" id="HEC67423.1"/>
    </source>
</evidence>
<evidence type="ECO:0000256" key="1">
    <source>
        <dbReference type="ARBA" id="ARBA00001947"/>
    </source>
</evidence>
<organism evidence="6">
    <name type="scientific">Desulfofervidus auxilii</name>
    <dbReference type="NCBI Taxonomy" id="1621989"/>
    <lineage>
        <taxon>Bacteria</taxon>
        <taxon>Pseudomonadati</taxon>
        <taxon>Thermodesulfobacteriota</taxon>
        <taxon>Candidatus Desulfofervidia</taxon>
        <taxon>Candidatus Desulfofervidales</taxon>
        <taxon>Candidatus Desulfofervidaceae</taxon>
        <taxon>Candidatus Desulfofervidus</taxon>
    </lineage>
</organism>